<dbReference type="NCBIfam" id="TIGR02714">
    <property type="entry name" value="amido_AtzD_TrzD"/>
    <property type="match status" value="1"/>
</dbReference>
<evidence type="ECO:0000313" key="5">
    <source>
        <dbReference type="EMBL" id="SNS31735.1"/>
    </source>
</evidence>
<dbReference type="Gene3D" id="3.30.1330.180">
    <property type="entry name" value="Cyanuric acid hydrolase/Barbiturase, RU B"/>
    <property type="match status" value="1"/>
</dbReference>
<evidence type="ECO:0000256" key="2">
    <source>
        <dbReference type="ARBA" id="ARBA00011881"/>
    </source>
</evidence>
<dbReference type="Gene3D" id="3.30.1330.170">
    <property type="entry name" value="Cyanuric acid hydrolase/Barbiturase, RU A"/>
    <property type="match status" value="1"/>
</dbReference>
<name>A0A239DGW3_9RHOB</name>
<sequence length="354" mass="35852">MPMKIGVHKLAMASPADTAELRAQLESGAIDPRSVVAVIGKTEGNGGANDFTRALATMCFAQVLAEARGEAVAEVEAAVAFVWSGGTEGVLSPHATVFTRQEDQDEPAGGGRLALGLAMSPDLAPEDIGRMAHVEMVRAATERAMADAGICDPADVHYVQVKGPLLTPARIADAGGRGAALVTQDPNGSKPYARGAMALGVALALGEVKAENVDDGAIARRLELYSSVASTSAGGELTKCEVLLFGNSAAAVGEFRIGHAVLADAIDASAVKAAISDAGGAPVAVFAKAEAAATLRGRRTTMLSDADIHYERHARAAVGGVIASVTGDPAIFVSGGTEHQCTPGAAPIAVIARV</sequence>
<feature type="region of interest" description="RU C" evidence="4">
    <location>
        <begin position="255"/>
        <end position="354"/>
    </location>
</feature>
<dbReference type="Gene3D" id="3.30.1330.160">
    <property type="entry name" value="Cyanuric acid hydrolase/Barbituras, RU C"/>
    <property type="match status" value="1"/>
</dbReference>
<dbReference type="Pfam" id="PF09663">
    <property type="entry name" value="Amido_AtzD_TrzD"/>
    <property type="match status" value="1"/>
</dbReference>
<feature type="active site" description="Nucleophile" evidence="4">
    <location>
        <position position="232"/>
    </location>
</feature>
<dbReference type="AlphaFoldDB" id="A0A239DGW3"/>
<proteinExistence type="inferred from homology"/>
<comment type="domain">
    <text evidence="4">The monomer structure is formed from three repeating units (RUs) that share the same structure as one another. The monomer and the active site possess nearly threefold rotational symmetry, to the extent that the active site possesses three potential Ser-Lys catalytic dyads, but one of the 3 active site surfaces varies in composition suggesting it is involved in confering substrate specificity.</text>
</comment>
<feature type="binding site" evidence="4">
    <location>
        <begin position="334"/>
        <end position="335"/>
    </location>
    <ligand>
        <name>substrate</name>
    </ligand>
</feature>
<dbReference type="EC" id="3.5.2.-" evidence="4"/>
<dbReference type="HAMAP" id="MF_01989">
    <property type="entry name" value="Cyc_amidohydrol"/>
    <property type="match status" value="1"/>
</dbReference>
<feature type="active site" evidence="4">
    <location>
        <position position="162"/>
    </location>
</feature>
<comment type="function">
    <text evidence="4">Cyclic amide hydrolase of unknown substrate specificity. Catalyzes the hydrolytic ring-opening of a cyclic amide. Does not act on cyanuric acid nor barbituric acid.</text>
</comment>
<reference evidence="5 6" key="1">
    <citation type="submission" date="2017-06" db="EMBL/GenBank/DDBJ databases">
        <authorList>
            <person name="Kim H.J."/>
            <person name="Triplett B.A."/>
        </authorList>
    </citation>
    <scope>NUCLEOTIDE SEQUENCE [LARGE SCALE GENOMIC DNA]</scope>
    <source>
        <strain evidence="5 6">DSM 29339</strain>
    </source>
</reference>
<comment type="caution">
    <text evidence="4">Lacks conserved residue(s) required for the propagation of feature annotation.</text>
</comment>
<dbReference type="InterPro" id="IPR014086">
    <property type="entry name" value="AtzD/Barbiturase"/>
</dbReference>
<dbReference type="EMBL" id="FZOY01000001">
    <property type="protein sequence ID" value="SNS31735.1"/>
    <property type="molecule type" value="Genomic_DNA"/>
</dbReference>
<evidence type="ECO:0000313" key="6">
    <source>
        <dbReference type="Proteomes" id="UP000198426"/>
    </source>
</evidence>
<evidence type="ECO:0000256" key="4">
    <source>
        <dbReference type="HAMAP-Rule" id="MF_01989"/>
    </source>
</evidence>
<dbReference type="InterPro" id="IPR043007">
    <property type="entry name" value="AtzD/Barbiturase_RUC"/>
</dbReference>
<dbReference type="InterPro" id="IPR043006">
    <property type="entry name" value="AtzD/Barbiturase_RUB"/>
</dbReference>
<protein>
    <recommendedName>
        <fullName evidence="4">Cyclic amide hydrolase</fullName>
        <shortName evidence="4">CyAH</shortName>
        <ecNumber evidence="4">3.5.2.-</ecNumber>
    </recommendedName>
    <alternativeName>
        <fullName evidence="4">Ring-opening amidohydrolase</fullName>
    </alternativeName>
</protein>
<organism evidence="5 6">
    <name type="scientific">Tropicimonas sediminicola</name>
    <dbReference type="NCBI Taxonomy" id="1031541"/>
    <lineage>
        <taxon>Bacteria</taxon>
        <taxon>Pseudomonadati</taxon>
        <taxon>Pseudomonadota</taxon>
        <taxon>Alphaproteobacteria</taxon>
        <taxon>Rhodobacterales</taxon>
        <taxon>Roseobacteraceae</taxon>
        <taxon>Tropicimonas</taxon>
    </lineage>
</organism>
<comment type="subunit">
    <text evidence="2 4">Homotetramer.</text>
</comment>
<feature type="region of interest" description="RU B" evidence="4">
    <location>
        <begin position="112"/>
        <end position="249"/>
    </location>
</feature>
<dbReference type="Proteomes" id="UP000198426">
    <property type="component" value="Unassembled WGS sequence"/>
</dbReference>
<comment type="similarity">
    <text evidence="1 4">Belongs to the cyclic amide hydrolase (CyAH) family.</text>
</comment>
<gene>
    <name evidence="5" type="ORF">SAMN05421757_101828</name>
</gene>
<dbReference type="InterPro" id="IPR043008">
    <property type="entry name" value="AtzD/Barbiturase_RUA"/>
</dbReference>
<keyword evidence="6" id="KW-1185">Reference proteome</keyword>
<accession>A0A239DGW3</accession>
<feature type="binding site" evidence="4">
    <location>
        <begin position="232"/>
        <end position="233"/>
    </location>
    <ligand>
        <name>substrate</name>
    </ligand>
</feature>
<keyword evidence="3 4" id="KW-0378">Hydrolase</keyword>
<feature type="binding site" evidence="4">
    <location>
        <position position="315"/>
    </location>
    <ligand>
        <name>substrate</name>
    </ligand>
</feature>
<feature type="binding site" evidence="4">
    <location>
        <position position="53"/>
    </location>
    <ligand>
        <name>substrate</name>
    </ligand>
</feature>
<feature type="region of interest" description="RU A" evidence="4">
    <location>
        <begin position="1"/>
        <end position="104"/>
    </location>
</feature>
<feature type="binding site" evidence="4">
    <location>
        <position position="194"/>
    </location>
    <ligand>
        <name>substrate</name>
    </ligand>
</feature>
<dbReference type="GO" id="GO:0016812">
    <property type="term" value="F:hydrolase activity, acting on carbon-nitrogen (but not peptide) bonds, in cyclic amides"/>
    <property type="evidence" value="ECO:0007669"/>
    <property type="project" value="UniProtKB-UniRule"/>
</dbReference>
<evidence type="ECO:0000256" key="3">
    <source>
        <dbReference type="ARBA" id="ARBA00022801"/>
    </source>
</evidence>
<evidence type="ECO:0000256" key="1">
    <source>
        <dbReference type="ARBA" id="ARBA00010947"/>
    </source>
</evidence>
<dbReference type="RefSeq" id="WP_245837722.1">
    <property type="nucleotide sequence ID" value="NZ_FZOY01000001.1"/>
</dbReference>
<feature type="binding site" evidence="4">
    <location>
        <begin position="84"/>
        <end position="85"/>
    </location>
    <ligand>
        <name>substrate</name>
    </ligand>
</feature>